<dbReference type="Gene3D" id="3.40.50.10240">
    <property type="entry name" value="Thiamin pyrophosphokinase, catalytic domain"/>
    <property type="match status" value="1"/>
</dbReference>
<dbReference type="GO" id="GO:0004788">
    <property type="term" value="F:thiamine diphosphokinase activity"/>
    <property type="evidence" value="ECO:0007669"/>
    <property type="project" value="UniProtKB-EC"/>
</dbReference>
<dbReference type="NCBIfam" id="TIGR01378">
    <property type="entry name" value="thi_PPkinase"/>
    <property type="match status" value="1"/>
</dbReference>
<keyword evidence="8" id="KW-1185">Reference proteome</keyword>
<dbReference type="EC" id="2.7.6.2" evidence="5"/>
<dbReference type="InterPro" id="IPR053149">
    <property type="entry name" value="TPK"/>
</dbReference>
<keyword evidence="4" id="KW-0067">ATP-binding</keyword>
<protein>
    <recommendedName>
        <fullName evidence="5">Thiamine diphosphokinase</fullName>
        <ecNumber evidence="5">2.7.6.2</ecNumber>
    </recommendedName>
</protein>
<name>A0ABV2JLJ0_9STRE</name>
<dbReference type="InterPro" id="IPR036759">
    <property type="entry name" value="TPK_catalytic_sf"/>
</dbReference>
<dbReference type="PANTHER" id="PTHR41299">
    <property type="entry name" value="THIAMINE PYROPHOSPHOKINASE"/>
    <property type="match status" value="1"/>
</dbReference>
<keyword evidence="3" id="KW-0418">Kinase</keyword>
<dbReference type="Pfam" id="PF04265">
    <property type="entry name" value="TPK_B1_binding"/>
    <property type="match status" value="1"/>
</dbReference>
<dbReference type="PANTHER" id="PTHR41299:SF1">
    <property type="entry name" value="THIAMINE PYROPHOSPHOKINASE"/>
    <property type="match status" value="1"/>
</dbReference>
<evidence type="ECO:0000313" key="8">
    <source>
        <dbReference type="Proteomes" id="UP001549055"/>
    </source>
</evidence>
<evidence type="ECO:0000313" key="7">
    <source>
        <dbReference type="EMBL" id="MET3644783.1"/>
    </source>
</evidence>
<dbReference type="SMART" id="SM00983">
    <property type="entry name" value="TPK_B1_binding"/>
    <property type="match status" value="1"/>
</dbReference>
<organism evidence="7 8">
    <name type="scientific">Streptococcus gallinaceus</name>
    <dbReference type="NCBI Taxonomy" id="165758"/>
    <lineage>
        <taxon>Bacteria</taxon>
        <taxon>Bacillati</taxon>
        <taxon>Bacillota</taxon>
        <taxon>Bacilli</taxon>
        <taxon>Lactobacillales</taxon>
        <taxon>Streptococcaceae</taxon>
        <taxon>Streptococcus</taxon>
    </lineage>
</organism>
<dbReference type="CDD" id="cd07995">
    <property type="entry name" value="TPK"/>
    <property type="match status" value="1"/>
</dbReference>
<evidence type="ECO:0000259" key="6">
    <source>
        <dbReference type="SMART" id="SM00983"/>
    </source>
</evidence>
<feature type="domain" description="Thiamin pyrophosphokinase thiamin-binding" evidence="6">
    <location>
        <begin position="139"/>
        <end position="202"/>
    </location>
</feature>
<dbReference type="RefSeq" id="WP_354281184.1">
    <property type="nucleotide sequence ID" value="NZ_JBEPMK010000004.1"/>
</dbReference>
<comment type="caution">
    <text evidence="7">The sequence shown here is derived from an EMBL/GenBank/DDBJ whole genome shotgun (WGS) entry which is preliminary data.</text>
</comment>
<evidence type="ECO:0000256" key="3">
    <source>
        <dbReference type="ARBA" id="ARBA00022777"/>
    </source>
</evidence>
<dbReference type="SUPFAM" id="SSF63999">
    <property type="entry name" value="Thiamin pyrophosphokinase, catalytic domain"/>
    <property type="match status" value="1"/>
</dbReference>
<evidence type="ECO:0000256" key="1">
    <source>
        <dbReference type="ARBA" id="ARBA00022679"/>
    </source>
</evidence>
<dbReference type="Pfam" id="PF04263">
    <property type="entry name" value="TPK_catalytic"/>
    <property type="match status" value="1"/>
</dbReference>
<evidence type="ECO:0000256" key="4">
    <source>
        <dbReference type="ARBA" id="ARBA00022840"/>
    </source>
</evidence>
<dbReference type="Proteomes" id="UP001549055">
    <property type="component" value="Unassembled WGS sequence"/>
</dbReference>
<proteinExistence type="predicted"/>
<evidence type="ECO:0000256" key="2">
    <source>
        <dbReference type="ARBA" id="ARBA00022741"/>
    </source>
</evidence>
<dbReference type="EMBL" id="JBEPMK010000004">
    <property type="protein sequence ID" value="MET3644783.1"/>
    <property type="molecule type" value="Genomic_DNA"/>
</dbReference>
<accession>A0ABV2JLJ0</accession>
<sequence length="210" mass="23258">MIKVAVVAGGDLDLVMTGFDVFVGVDAGSLFLLKHNLPLDMAVGDFDSVSAEELQWIKAEAKSLTQAPAEKDDTDLELALKTVFEQYPEAQVSVLGAFGGRLDHMMSNLFLASEPSLASFMQQIKLQDSLNLVRFFPQGRHLIEPVEGMTYVSFMPSDGSRLTIEGAKYPLNTSNYFFKKCYSSNEFIDEDLVIELDSGYVVVIYSKDRS</sequence>
<gene>
    <name evidence="7" type="ORF">ABID27_001410</name>
</gene>
<evidence type="ECO:0000256" key="5">
    <source>
        <dbReference type="NCBIfam" id="TIGR01378"/>
    </source>
</evidence>
<dbReference type="InterPro" id="IPR007373">
    <property type="entry name" value="Thiamin_PyroPKinase_B1-bd"/>
</dbReference>
<dbReference type="InterPro" id="IPR007371">
    <property type="entry name" value="TPK_catalytic"/>
</dbReference>
<dbReference type="InterPro" id="IPR006282">
    <property type="entry name" value="Thi_PPkinase"/>
</dbReference>
<keyword evidence="2" id="KW-0547">Nucleotide-binding</keyword>
<keyword evidence="1 7" id="KW-0808">Transferase</keyword>
<reference evidence="7 8" key="1">
    <citation type="submission" date="2024-06" db="EMBL/GenBank/DDBJ databases">
        <title>Genomic Encyclopedia of Type Strains, Phase IV (KMG-IV): sequencing the most valuable type-strain genomes for metagenomic binning, comparative biology and taxonomic classification.</title>
        <authorList>
            <person name="Goeker M."/>
        </authorList>
    </citation>
    <scope>NUCLEOTIDE SEQUENCE [LARGE SCALE GENOMIC DNA]</scope>
    <source>
        <strain evidence="7 8">DSM 15349</strain>
    </source>
</reference>